<accession>A0A7S3IUW3</accession>
<evidence type="ECO:0000256" key="1">
    <source>
        <dbReference type="SAM" id="MobiDB-lite"/>
    </source>
</evidence>
<dbReference type="AlphaFoldDB" id="A0A7S3IUW3"/>
<sequence>MKRQEELDLQNERQDGQLNIVHEADGEDEDVHYFAKKQPSAFENLDNLVGGVTDEPVKYNESMEQQFRATSQSGKFRDANGMLMHHAPNDVGFNSKYEEEKKEEY</sequence>
<feature type="region of interest" description="Disordered" evidence="1">
    <location>
        <begin position="82"/>
        <end position="105"/>
    </location>
</feature>
<name>A0A7S3IUW3_9SPIT</name>
<evidence type="ECO:0000313" key="2">
    <source>
        <dbReference type="EMBL" id="CAE0333562.1"/>
    </source>
</evidence>
<feature type="compositionally biased region" description="Basic and acidic residues" evidence="1">
    <location>
        <begin position="96"/>
        <end position="105"/>
    </location>
</feature>
<protein>
    <submittedName>
        <fullName evidence="2">Uncharacterized protein</fullName>
    </submittedName>
</protein>
<reference evidence="2" key="1">
    <citation type="submission" date="2021-01" db="EMBL/GenBank/DDBJ databases">
        <authorList>
            <person name="Corre E."/>
            <person name="Pelletier E."/>
            <person name="Niang G."/>
            <person name="Scheremetjew M."/>
            <person name="Finn R."/>
            <person name="Kale V."/>
            <person name="Holt S."/>
            <person name="Cochrane G."/>
            <person name="Meng A."/>
            <person name="Brown T."/>
            <person name="Cohen L."/>
        </authorList>
    </citation>
    <scope>NUCLEOTIDE SEQUENCE</scope>
    <source>
        <strain evidence="2">S3</strain>
    </source>
</reference>
<organism evidence="2">
    <name type="scientific">Strombidium inclinatum</name>
    <dbReference type="NCBI Taxonomy" id="197538"/>
    <lineage>
        <taxon>Eukaryota</taxon>
        <taxon>Sar</taxon>
        <taxon>Alveolata</taxon>
        <taxon>Ciliophora</taxon>
        <taxon>Intramacronucleata</taxon>
        <taxon>Spirotrichea</taxon>
        <taxon>Oligotrichia</taxon>
        <taxon>Strombidiidae</taxon>
        <taxon>Strombidium</taxon>
    </lineage>
</organism>
<dbReference type="EMBL" id="HBIH01035581">
    <property type="protein sequence ID" value="CAE0333562.1"/>
    <property type="molecule type" value="Transcribed_RNA"/>
</dbReference>
<gene>
    <name evidence="2" type="ORF">SINC0208_LOCUS14200</name>
</gene>
<proteinExistence type="predicted"/>